<dbReference type="Pfam" id="PF00206">
    <property type="entry name" value="Lyase_1"/>
    <property type="match status" value="1"/>
</dbReference>
<dbReference type="PROSITE" id="PS00163">
    <property type="entry name" value="FUMARATE_LYASES"/>
    <property type="match status" value="1"/>
</dbReference>
<dbReference type="Gene3D" id="1.20.200.10">
    <property type="entry name" value="Fumarase/aspartase (Central domain)"/>
    <property type="match status" value="1"/>
</dbReference>
<dbReference type="AlphaFoldDB" id="A0A0G1WFE6"/>
<dbReference type="EMBL" id="LCQN01000005">
    <property type="protein sequence ID" value="KKW17340.1"/>
    <property type="molecule type" value="Genomic_DNA"/>
</dbReference>
<evidence type="ECO:0000256" key="8">
    <source>
        <dbReference type="ARBA" id="ARBA00024477"/>
    </source>
</evidence>
<reference evidence="16 17" key="1">
    <citation type="journal article" date="2015" name="Nature">
        <title>rRNA introns, odd ribosomes, and small enigmatic genomes across a large radiation of phyla.</title>
        <authorList>
            <person name="Brown C.T."/>
            <person name="Hug L.A."/>
            <person name="Thomas B.C."/>
            <person name="Sharon I."/>
            <person name="Castelle C.J."/>
            <person name="Singh A."/>
            <person name="Wilkins M.J."/>
            <person name="Williams K.H."/>
            <person name="Banfield J.F."/>
        </authorList>
    </citation>
    <scope>NUCLEOTIDE SEQUENCE [LARGE SCALE GENOMIC DNA]</scope>
</reference>
<sequence length="485" mass="54511">MPSPLEALSPIDGRYASQVRKLAPIFSEMGLMRKRIMVEIEYLIALGEEGGVREVPPFDEKQKKALRSLYQKFTLKDAEEVKKIEKTTDHDVKAIEYFIKNKLPILLSSRAPQAAGRGDLREFASSGSLVDTRNKPRNDGLKEFVHFALTSEDVNNLAYSLMWRDGLNVYTQSLNKLIHIIKGVAKTNNNQPMLSLTHGQPASPTTLGKELAVFYFRLTQQRTELERIRLMGKLSGAVGNWHAHAIAYPKINWPAFSEKFITSLDLAFSPLTTQIESHDTLAQSFDALKRINSIVINLCQDMWLYISRGIFKQLVKKGEVGSSTMPHKVNPIKFENAESNAALAATLCEHLSRTLPVSRMQRDLRDSSLMRNQGVALGHSLLAVHNAAAGLARVTPNTEAQKKELDAHWEVLAEPIQTVLRKTGYLKPYEKLKELTRGKSVTKESVQKFIKGLDIPKEEKSKLMKLTPQNYTGLASKIVARMLHE</sequence>
<evidence type="ECO:0000259" key="14">
    <source>
        <dbReference type="Pfam" id="PF00206"/>
    </source>
</evidence>
<dbReference type="GO" id="GO:0004018">
    <property type="term" value="F:N6-(1,2-dicarboxyethyl)AMP AMP-lyase (fumarate-forming) activity"/>
    <property type="evidence" value="ECO:0007669"/>
    <property type="project" value="UniProtKB-UniRule"/>
</dbReference>
<accession>A0A0G1WFE6</accession>
<dbReference type="Pfam" id="PF08328">
    <property type="entry name" value="ASL_C"/>
    <property type="match status" value="1"/>
</dbReference>
<evidence type="ECO:0000313" key="17">
    <source>
        <dbReference type="Proteomes" id="UP000033982"/>
    </source>
</evidence>
<name>A0A0G1WFE6_9BACT</name>
<dbReference type="SUPFAM" id="SSF48557">
    <property type="entry name" value="L-aspartase-like"/>
    <property type="match status" value="1"/>
</dbReference>
<comment type="similarity">
    <text evidence="3 13">Belongs to the lyase 1 family. Adenylosuccinate lyase subfamily.</text>
</comment>
<dbReference type="GO" id="GO:0006189">
    <property type="term" value="P:'de novo' IMP biosynthetic process"/>
    <property type="evidence" value="ECO:0007669"/>
    <property type="project" value="UniProtKB-UniPathway"/>
</dbReference>
<dbReference type="Gene3D" id="1.10.275.10">
    <property type="entry name" value="Fumarase/aspartase (N-terminal domain)"/>
    <property type="match status" value="1"/>
</dbReference>
<feature type="domain" description="Fumarate lyase N-terminal" evidence="14">
    <location>
        <begin position="13"/>
        <end position="340"/>
    </location>
</feature>
<dbReference type="InterPro" id="IPR022761">
    <property type="entry name" value="Fumarate_lyase_N"/>
</dbReference>
<dbReference type="Proteomes" id="UP000033982">
    <property type="component" value="Unassembled WGS sequence"/>
</dbReference>
<comment type="caution">
    <text evidence="16">The sequence shown here is derived from an EMBL/GenBank/DDBJ whole genome shotgun (WGS) entry which is preliminary data.</text>
</comment>
<proteinExistence type="inferred from homology"/>
<dbReference type="InterPro" id="IPR004769">
    <property type="entry name" value="Pur_lyase"/>
</dbReference>
<dbReference type="PANTHER" id="PTHR43411:SF1">
    <property type="entry name" value="ADENYLOSUCCINATE LYASE"/>
    <property type="match status" value="1"/>
</dbReference>
<dbReference type="GO" id="GO:0070626">
    <property type="term" value="F:(S)-2-(5-amino-1-(5-phospho-D-ribosyl)imidazole-4-carboxamido) succinate lyase (fumarate-forming) activity"/>
    <property type="evidence" value="ECO:0007669"/>
    <property type="project" value="RHEA"/>
</dbReference>
<evidence type="ECO:0000259" key="15">
    <source>
        <dbReference type="Pfam" id="PF08328"/>
    </source>
</evidence>
<dbReference type="PANTHER" id="PTHR43411">
    <property type="entry name" value="ADENYLOSUCCINATE LYASE"/>
    <property type="match status" value="1"/>
</dbReference>
<dbReference type="UniPathway" id="UPA00075">
    <property type="reaction ID" value="UER00336"/>
</dbReference>
<dbReference type="GO" id="GO:0044208">
    <property type="term" value="P:'de novo' AMP biosynthetic process"/>
    <property type="evidence" value="ECO:0007669"/>
    <property type="project" value="UniProtKB-UniPathway"/>
</dbReference>
<comment type="pathway">
    <text evidence="2 13">Purine metabolism; AMP biosynthesis via de novo pathway; AMP from IMP: step 2/2.</text>
</comment>
<protein>
    <recommendedName>
        <fullName evidence="5 12">Adenylosuccinate lyase</fullName>
        <shortName evidence="13">ASL</shortName>
        <ecNumber evidence="4 12">4.3.2.2</ecNumber>
    </recommendedName>
    <alternativeName>
        <fullName evidence="10 13">Adenylosuccinase</fullName>
    </alternativeName>
</protein>
<dbReference type="InterPro" id="IPR047136">
    <property type="entry name" value="PurB_bact"/>
</dbReference>
<dbReference type="PATRIC" id="fig|1619043.3.peg.212"/>
<evidence type="ECO:0000256" key="5">
    <source>
        <dbReference type="ARBA" id="ARBA00017058"/>
    </source>
</evidence>
<evidence type="ECO:0000256" key="2">
    <source>
        <dbReference type="ARBA" id="ARBA00004734"/>
    </source>
</evidence>
<dbReference type="NCBIfam" id="NF006764">
    <property type="entry name" value="PRK09285.1"/>
    <property type="match status" value="1"/>
</dbReference>
<dbReference type="Gene3D" id="1.10.40.30">
    <property type="entry name" value="Fumarase/aspartase (C-terminal domain)"/>
    <property type="match status" value="1"/>
</dbReference>
<gene>
    <name evidence="16" type="ORF">UY58_C0005G0013</name>
</gene>
<evidence type="ECO:0000256" key="12">
    <source>
        <dbReference type="NCBIfam" id="TIGR00928"/>
    </source>
</evidence>
<evidence type="ECO:0000256" key="10">
    <source>
        <dbReference type="ARBA" id="ARBA00030717"/>
    </source>
</evidence>
<evidence type="ECO:0000256" key="3">
    <source>
        <dbReference type="ARBA" id="ARBA00008273"/>
    </source>
</evidence>
<dbReference type="InterPro" id="IPR024083">
    <property type="entry name" value="Fumarase/histidase_N"/>
</dbReference>
<evidence type="ECO:0000256" key="9">
    <source>
        <dbReference type="ARBA" id="ARBA00025012"/>
    </source>
</evidence>
<dbReference type="InterPro" id="IPR013539">
    <property type="entry name" value="PurB_C"/>
</dbReference>
<dbReference type="InterPro" id="IPR000362">
    <property type="entry name" value="Fumarate_lyase_fam"/>
</dbReference>
<keyword evidence="6 13" id="KW-0658">Purine biosynthesis</keyword>
<evidence type="ECO:0000256" key="1">
    <source>
        <dbReference type="ARBA" id="ARBA00004706"/>
    </source>
</evidence>
<comment type="pathway">
    <text evidence="1 13">Purine metabolism; IMP biosynthesis via de novo pathway; 5-amino-1-(5-phospho-D-ribosyl)imidazole-4-carboxamide from 5-amino-1-(5-phospho-D-ribosyl)imidazole-4-carboxylate: step 2/2.</text>
</comment>
<comment type="function">
    <text evidence="9">Catalyzes two reactions in de novo purine nucleotide biosynthesis. Catalyzes the breakdown of 5-aminoimidazole- (N-succinylocarboxamide) ribotide (SAICAR or 2-[5-amino-1-(5-phospho-beta-D-ribosyl)imidazole-4-carboxamido]succinate) to 5-aminoimidazole-4-carboxamide ribotide (AICAR or 5-amino-1-(5-phospho-beta-D-ribosyl)imidazole-4-carboxamide) and fumarate, and of adenylosuccinate (ADS or N(6)-(1,2-dicarboxyethyl)-AMP) to adenosine monophosphate (AMP) and fumarate.</text>
</comment>
<evidence type="ECO:0000256" key="4">
    <source>
        <dbReference type="ARBA" id="ARBA00012339"/>
    </source>
</evidence>
<evidence type="ECO:0000256" key="11">
    <source>
        <dbReference type="ARBA" id="ARBA00049115"/>
    </source>
</evidence>
<feature type="domain" description="Adenylosuccinate lyase PurB C-terminal" evidence="15">
    <location>
        <begin position="358"/>
        <end position="472"/>
    </location>
</feature>
<dbReference type="InterPro" id="IPR020557">
    <property type="entry name" value="Fumarate_lyase_CS"/>
</dbReference>
<evidence type="ECO:0000256" key="13">
    <source>
        <dbReference type="RuleBase" id="RU361172"/>
    </source>
</evidence>
<dbReference type="PRINTS" id="PR00149">
    <property type="entry name" value="FUMRATELYASE"/>
</dbReference>
<comment type="catalytic activity">
    <reaction evidence="11">
        <text>N(6)-(1,2-dicarboxyethyl)-AMP = fumarate + AMP</text>
        <dbReference type="Rhea" id="RHEA:16853"/>
        <dbReference type="ChEBI" id="CHEBI:29806"/>
        <dbReference type="ChEBI" id="CHEBI:57567"/>
        <dbReference type="ChEBI" id="CHEBI:456215"/>
        <dbReference type="EC" id="4.3.2.2"/>
    </reaction>
    <physiologicalReaction direction="left-to-right" evidence="11">
        <dbReference type="Rhea" id="RHEA:16854"/>
    </physiologicalReaction>
</comment>
<dbReference type="UniPathway" id="UPA00074">
    <property type="reaction ID" value="UER00132"/>
</dbReference>
<comment type="catalytic activity">
    <reaction evidence="8">
        <text>(2S)-2-[5-amino-1-(5-phospho-beta-D-ribosyl)imidazole-4-carboxamido]succinate = 5-amino-1-(5-phospho-beta-D-ribosyl)imidazole-4-carboxamide + fumarate</text>
        <dbReference type="Rhea" id="RHEA:23920"/>
        <dbReference type="ChEBI" id="CHEBI:29806"/>
        <dbReference type="ChEBI" id="CHEBI:58443"/>
        <dbReference type="ChEBI" id="CHEBI:58475"/>
        <dbReference type="EC" id="4.3.2.2"/>
    </reaction>
    <physiologicalReaction direction="left-to-right" evidence="8">
        <dbReference type="Rhea" id="RHEA:23921"/>
    </physiologicalReaction>
</comment>
<evidence type="ECO:0000313" key="16">
    <source>
        <dbReference type="EMBL" id="KKW17340.1"/>
    </source>
</evidence>
<dbReference type="EC" id="4.3.2.2" evidence="4 12"/>
<organism evidence="16 17">
    <name type="scientific">Candidatus Magasanikbacteria bacterium GW2011_GWA2_50_22</name>
    <dbReference type="NCBI Taxonomy" id="1619043"/>
    <lineage>
        <taxon>Bacteria</taxon>
        <taxon>Candidatus Magasanikiibacteriota</taxon>
    </lineage>
</organism>
<dbReference type="NCBIfam" id="TIGR00928">
    <property type="entry name" value="purB"/>
    <property type="match status" value="1"/>
</dbReference>
<evidence type="ECO:0000256" key="7">
    <source>
        <dbReference type="ARBA" id="ARBA00023239"/>
    </source>
</evidence>
<dbReference type="InterPro" id="IPR008948">
    <property type="entry name" value="L-Aspartase-like"/>
</dbReference>
<keyword evidence="7 13" id="KW-0456">Lyase</keyword>
<evidence type="ECO:0000256" key="6">
    <source>
        <dbReference type="ARBA" id="ARBA00022755"/>
    </source>
</evidence>